<evidence type="ECO:0000256" key="3">
    <source>
        <dbReference type="ARBA" id="ARBA00022448"/>
    </source>
</evidence>
<feature type="transmembrane region" description="Helical" evidence="7">
    <location>
        <begin position="27"/>
        <end position="47"/>
    </location>
</feature>
<keyword evidence="3" id="KW-0813">Transport</keyword>
<feature type="transmembrane region" description="Helical" evidence="7">
    <location>
        <begin position="434"/>
        <end position="456"/>
    </location>
</feature>
<feature type="domain" description="Major facilitator superfamily (MFS) profile" evidence="8">
    <location>
        <begin position="22"/>
        <end position="525"/>
    </location>
</feature>
<evidence type="ECO:0000256" key="1">
    <source>
        <dbReference type="ARBA" id="ARBA00004141"/>
    </source>
</evidence>
<feature type="transmembrane region" description="Helical" evidence="7">
    <location>
        <begin position="149"/>
        <end position="173"/>
    </location>
</feature>
<dbReference type="Gene3D" id="1.20.1250.20">
    <property type="entry name" value="MFS general substrate transporter like domains"/>
    <property type="match status" value="3"/>
</dbReference>
<evidence type="ECO:0000256" key="6">
    <source>
        <dbReference type="ARBA" id="ARBA00023136"/>
    </source>
</evidence>
<dbReference type="Proteomes" id="UP000095283">
    <property type="component" value="Unplaced"/>
</dbReference>
<dbReference type="GO" id="GO:0005366">
    <property type="term" value="F:myo-inositol:proton symporter activity"/>
    <property type="evidence" value="ECO:0007669"/>
    <property type="project" value="TreeGrafter"/>
</dbReference>
<feature type="transmembrane region" description="Helical" evidence="7">
    <location>
        <begin position="179"/>
        <end position="202"/>
    </location>
</feature>
<dbReference type="GO" id="GO:0016324">
    <property type="term" value="C:apical plasma membrane"/>
    <property type="evidence" value="ECO:0007669"/>
    <property type="project" value="TreeGrafter"/>
</dbReference>
<dbReference type="PANTHER" id="PTHR48020:SF12">
    <property type="entry name" value="PROTON MYO-INOSITOL COTRANSPORTER"/>
    <property type="match status" value="1"/>
</dbReference>
<dbReference type="AlphaFoldDB" id="A0A1I7WWI3"/>
<keyword evidence="9" id="KW-1185">Reference proteome</keyword>
<evidence type="ECO:0000256" key="2">
    <source>
        <dbReference type="ARBA" id="ARBA00010992"/>
    </source>
</evidence>
<feature type="transmembrane region" description="Helical" evidence="7">
    <location>
        <begin position="91"/>
        <end position="110"/>
    </location>
</feature>
<dbReference type="SUPFAM" id="SSF103473">
    <property type="entry name" value="MFS general substrate transporter"/>
    <property type="match status" value="1"/>
</dbReference>
<reference evidence="10" key="1">
    <citation type="submission" date="2016-11" db="UniProtKB">
        <authorList>
            <consortium name="WormBaseParasite"/>
        </authorList>
    </citation>
    <scope>IDENTIFICATION</scope>
</reference>
<dbReference type="WBParaSite" id="Hba_09544">
    <property type="protein sequence ID" value="Hba_09544"/>
    <property type="gene ID" value="Hba_09544"/>
</dbReference>
<sequence>MVYGGVTDHFKITLCTRSYSERGLRTVISGFLFGYDTGIVSAAMLYVPNNKGMQPMTSVWQEVIVSLTPGIAAIGSLLSGPGSDRLGRKKMIIGASVIFTVGAIVCAIAWTKVVLVIGRILLGCAIGFASMIVPVYVGEASPTHIRGRLLTGFQLLITAGMVIANIIGGAFSYIDPDNIGWRLMFGFAAVPAVIQFICFFFLPESPRWLYEHGRKEEAEQVIHYISCDKHSYFTKNNCRCLVGFILEIVNGYNMNWLKYIMDMNKNRNMQVRQYKSKPGKSMFPILFRKQLTFACSTDTSCSKTINFLGTLIPIIFVERVGRRILFFISIIGVILSLCAMGAAFLLINKDSASSSKDNTGINMSIPNQEYCHKFRNCDFCVTDDKCGFCQLNVKSEKKGFCLAIGSDNTVSATGPCSHISTNYDWEDNYCNTKYTALPIVIMAIYLLLFSTGYAPLPWVMNAEFYPLWARSTCVSISTASNWVFNLIISLTFLSLSQAATKYGMFINTFKIKDYQIPYFLFQELSSFTQDRIQRNKKNRNSSTSSLAHYNIGVAKDVL</sequence>
<evidence type="ECO:0000313" key="10">
    <source>
        <dbReference type="WBParaSite" id="Hba_09544"/>
    </source>
</evidence>
<evidence type="ECO:0000256" key="7">
    <source>
        <dbReference type="SAM" id="Phobius"/>
    </source>
</evidence>
<accession>A0A1I7WWI3</accession>
<dbReference type="InterPro" id="IPR003663">
    <property type="entry name" value="Sugar/inositol_transpt"/>
</dbReference>
<dbReference type="InterPro" id="IPR020846">
    <property type="entry name" value="MFS_dom"/>
</dbReference>
<dbReference type="PRINTS" id="PR00171">
    <property type="entry name" value="SUGRTRNSPORT"/>
</dbReference>
<evidence type="ECO:0000259" key="8">
    <source>
        <dbReference type="PROSITE" id="PS50850"/>
    </source>
</evidence>
<evidence type="ECO:0000256" key="4">
    <source>
        <dbReference type="ARBA" id="ARBA00022692"/>
    </source>
</evidence>
<dbReference type="InterPro" id="IPR050814">
    <property type="entry name" value="Myo-inositol_Transporter"/>
</dbReference>
<evidence type="ECO:0000256" key="5">
    <source>
        <dbReference type="ARBA" id="ARBA00022989"/>
    </source>
</evidence>
<dbReference type="Pfam" id="PF00083">
    <property type="entry name" value="Sugar_tr"/>
    <property type="match status" value="3"/>
</dbReference>
<proteinExistence type="inferred from homology"/>
<feature type="transmembrane region" description="Helical" evidence="7">
    <location>
        <begin position="116"/>
        <end position="137"/>
    </location>
</feature>
<feature type="transmembrane region" description="Helical" evidence="7">
    <location>
        <begin position="324"/>
        <end position="347"/>
    </location>
</feature>
<keyword evidence="6 7" id="KW-0472">Membrane</keyword>
<dbReference type="PANTHER" id="PTHR48020">
    <property type="entry name" value="PROTON MYO-INOSITOL COTRANSPORTER"/>
    <property type="match status" value="1"/>
</dbReference>
<dbReference type="PROSITE" id="PS50850">
    <property type="entry name" value="MFS"/>
    <property type="match status" value="1"/>
</dbReference>
<comment type="similarity">
    <text evidence="2">Belongs to the major facilitator superfamily. Sugar transporter (TC 2.A.1.1) family.</text>
</comment>
<evidence type="ECO:0000313" key="9">
    <source>
        <dbReference type="Proteomes" id="UP000095283"/>
    </source>
</evidence>
<dbReference type="PROSITE" id="PS00216">
    <property type="entry name" value="SUGAR_TRANSPORT_1"/>
    <property type="match status" value="1"/>
</dbReference>
<organism evidence="9 10">
    <name type="scientific">Heterorhabditis bacteriophora</name>
    <name type="common">Entomopathogenic nematode worm</name>
    <dbReference type="NCBI Taxonomy" id="37862"/>
    <lineage>
        <taxon>Eukaryota</taxon>
        <taxon>Metazoa</taxon>
        <taxon>Ecdysozoa</taxon>
        <taxon>Nematoda</taxon>
        <taxon>Chromadorea</taxon>
        <taxon>Rhabditida</taxon>
        <taxon>Rhabditina</taxon>
        <taxon>Rhabditomorpha</taxon>
        <taxon>Strongyloidea</taxon>
        <taxon>Heterorhabditidae</taxon>
        <taxon>Heterorhabditis</taxon>
    </lineage>
</organism>
<feature type="transmembrane region" description="Helical" evidence="7">
    <location>
        <begin position="59"/>
        <end position="79"/>
    </location>
</feature>
<protein>
    <submittedName>
        <fullName evidence="10">MFS domain-containing protein</fullName>
    </submittedName>
</protein>
<name>A0A1I7WWI3_HETBA</name>
<comment type="subcellular location">
    <subcellularLocation>
        <location evidence="1">Membrane</location>
        <topology evidence="1">Multi-pass membrane protein</topology>
    </subcellularLocation>
</comment>
<keyword evidence="5 7" id="KW-1133">Transmembrane helix</keyword>
<dbReference type="InterPro" id="IPR036259">
    <property type="entry name" value="MFS_trans_sf"/>
</dbReference>
<keyword evidence="4 7" id="KW-0812">Transmembrane</keyword>
<dbReference type="InterPro" id="IPR005828">
    <property type="entry name" value="MFS_sugar_transport-like"/>
</dbReference>
<dbReference type="InterPro" id="IPR005829">
    <property type="entry name" value="Sugar_transporter_CS"/>
</dbReference>